<organism evidence="8 9">
    <name type="scientific">Zootermopsis nevadensis</name>
    <name type="common">Dampwood termite</name>
    <dbReference type="NCBI Taxonomy" id="136037"/>
    <lineage>
        <taxon>Eukaryota</taxon>
        <taxon>Metazoa</taxon>
        <taxon>Ecdysozoa</taxon>
        <taxon>Arthropoda</taxon>
        <taxon>Hexapoda</taxon>
        <taxon>Insecta</taxon>
        <taxon>Pterygota</taxon>
        <taxon>Neoptera</taxon>
        <taxon>Polyneoptera</taxon>
        <taxon>Dictyoptera</taxon>
        <taxon>Blattodea</taxon>
        <taxon>Blattoidea</taxon>
        <taxon>Termitoidae</taxon>
        <taxon>Termopsidae</taxon>
        <taxon>Zootermopsis</taxon>
    </lineage>
</organism>
<dbReference type="GO" id="GO:0007186">
    <property type="term" value="P:G protein-coupled receptor signaling pathway"/>
    <property type="evidence" value="ECO:0007669"/>
    <property type="project" value="TreeGrafter"/>
</dbReference>
<dbReference type="GO" id="GO:0001664">
    <property type="term" value="F:G protein-coupled receptor binding"/>
    <property type="evidence" value="ECO:0007669"/>
    <property type="project" value="TreeGrafter"/>
</dbReference>
<dbReference type="InterPro" id="IPR011009">
    <property type="entry name" value="Kinase-like_dom_sf"/>
</dbReference>
<dbReference type="PROSITE" id="PS00108">
    <property type="entry name" value="PROTEIN_KINASE_ST"/>
    <property type="match status" value="1"/>
</dbReference>
<keyword evidence="1" id="KW-0723">Serine/threonine-protein kinase</keyword>
<dbReference type="AlphaFoldDB" id="A0A067RAC3"/>
<gene>
    <name evidence="8" type="ORF">L798_09494</name>
</gene>
<evidence type="ECO:0000256" key="6">
    <source>
        <dbReference type="SAM" id="MobiDB-lite"/>
    </source>
</evidence>
<dbReference type="GO" id="GO:0005524">
    <property type="term" value="F:ATP binding"/>
    <property type="evidence" value="ECO:0007669"/>
    <property type="project" value="UniProtKB-KW"/>
</dbReference>
<feature type="region of interest" description="Disordered" evidence="6">
    <location>
        <begin position="298"/>
        <end position="318"/>
    </location>
</feature>
<dbReference type="Proteomes" id="UP000027135">
    <property type="component" value="Unassembled WGS sequence"/>
</dbReference>
<dbReference type="SUPFAM" id="SSF56112">
    <property type="entry name" value="Protein kinase-like (PK-like)"/>
    <property type="match status" value="1"/>
</dbReference>
<dbReference type="SMART" id="SM00220">
    <property type="entry name" value="S_TKc"/>
    <property type="match status" value="1"/>
</dbReference>
<keyword evidence="5" id="KW-0067">ATP-binding</keyword>
<evidence type="ECO:0000313" key="9">
    <source>
        <dbReference type="Proteomes" id="UP000027135"/>
    </source>
</evidence>
<dbReference type="GO" id="GO:0009966">
    <property type="term" value="P:regulation of signal transduction"/>
    <property type="evidence" value="ECO:0007669"/>
    <property type="project" value="TreeGrafter"/>
</dbReference>
<evidence type="ECO:0000256" key="5">
    <source>
        <dbReference type="ARBA" id="ARBA00022840"/>
    </source>
</evidence>
<dbReference type="OMA" id="QKCVERD"/>
<proteinExistence type="predicted"/>
<keyword evidence="2" id="KW-0808">Transferase</keyword>
<dbReference type="FunFam" id="1.10.510.10:FF:000169">
    <property type="entry name" value="Serine/threonine-protein kinase 32A"/>
    <property type="match status" value="1"/>
</dbReference>
<keyword evidence="4 8" id="KW-0418">Kinase</keyword>
<dbReference type="Gene3D" id="1.10.510.10">
    <property type="entry name" value="Transferase(Phosphotransferase) domain 1"/>
    <property type="match status" value="1"/>
</dbReference>
<evidence type="ECO:0000313" key="8">
    <source>
        <dbReference type="EMBL" id="KDR16634.1"/>
    </source>
</evidence>
<name>A0A067RAC3_ZOONE</name>
<dbReference type="FunCoup" id="A0A067RAC3">
    <property type="interactions" value="82"/>
</dbReference>
<dbReference type="GO" id="GO:0004703">
    <property type="term" value="F:G protein-coupled receptor kinase activity"/>
    <property type="evidence" value="ECO:0007669"/>
    <property type="project" value="TreeGrafter"/>
</dbReference>
<evidence type="ECO:0000256" key="3">
    <source>
        <dbReference type="ARBA" id="ARBA00022741"/>
    </source>
</evidence>
<dbReference type="InterPro" id="IPR000719">
    <property type="entry name" value="Prot_kinase_dom"/>
</dbReference>
<dbReference type="EMBL" id="KK852781">
    <property type="protein sequence ID" value="KDR16634.1"/>
    <property type="molecule type" value="Genomic_DNA"/>
</dbReference>
<feature type="domain" description="Protein kinase" evidence="7">
    <location>
        <begin position="1"/>
        <end position="249"/>
    </location>
</feature>
<feature type="non-terminal residue" evidence="8">
    <location>
        <position position="366"/>
    </location>
</feature>
<dbReference type="PANTHER" id="PTHR24355:SF30">
    <property type="entry name" value="SERINE_THREONINE-PROTEIN KINASE 32B ISOFORM X1"/>
    <property type="match status" value="1"/>
</dbReference>
<evidence type="ECO:0000256" key="1">
    <source>
        <dbReference type="ARBA" id="ARBA00022527"/>
    </source>
</evidence>
<protein>
    <submittedName>
        <fullName evidence="8">Serine/threonine-protein kinase 32B</fullName>
    </submittedName>
</protein>
<sequence length="366" mass="42383">QVCIVQKKDCKRMFAMKYMNKSQCAEREALKNVLREVEILTTLEHPFLVNLWFSFQDEEDLFMVSDLLLGGDLRYHVQQEVTFSEDCVKLYVCELALALDYLQSKRIVHRDIKPDNILLDEEGHAHITDFNIATVLENGELATSMSGTKPYMAPEIFECAADECVGYGFPVDWWSLGVVVYEMFYGVRPFDIHSATSVSEVRGLFVAGAVYPRSSRASHGFVDLMDRLLFVRPGGRISSVEELRKVQCLRDINLESVLEKRIKPSFTPPRDHLNCDPTFELEEMIVETRPLHKKKKRLAKQRSLREMQGSPSVDLDGSGEMMTERYIQHLPQFRVYNREQELARREREQKESAWEQELLQAMRASD</sequence>
<dbReference type="InterPro" id="IPR008271">
    <property type="entry name" value="Ser/Thr_kinase_AS"/>
</dbReference>
<feature type="non-terminal residue" evidence="8">
    <location>
        <position position="1"/>
    </location>
</feature>
<dbReference type="Gene3D" id="3.30.200.20">
    <property type="entry name" value="Phosphorylase Kinase, domain 1"/>
    <property type="match status" value="1"/>
</dbReference>
<dbReference type="PANTHER" id="PTHR24355">
    <property type="entry name" value="G PROTEIN-COUPLED RECEPTOR KINASE/RIBOSOMAL PROTEIN S6 KINASE"/>
    <property type="match status" value="1"/>
</dbReference>
<dbReference type="Pfam" id="PF00069">
    <property type="entry name" value="Pkinase"/>
    <property type="match status" value="1"/>
</dbReference>
<keyword evidence="3" id="KW-0547">Nucleotide-binding</keyword>
<reference evidence="8 9" key="1">
    <citation type="journal article" date="2014" name="Nat. Commun.">
        <title>Molecular traces of alternative social organization in a termite genome.</title>
        <authorList>
            <person name="Terrapon N."/>
            <person name="Li C."/>
            <person name="Robertson H.M."/>
            <person name="Ji L."/>
            <person name="Meng X."/>
            <person name="Booth W."/>
            <person name="Chen Z."/>
            <person name="Childers C.P."/>
            <person name="Glastad K.M."/>
            <person name="Gokhale K."/>
            <person name="Gowin J."/>
            <person name="Gronenberg W."/>
            <person name="Hermansen R.A."/>
            <person name="Hu H."/>
            <person name="Hunt B.G."/>
            <person name="Huylmans A.K."/>
            <person name="Khalil S.M."/>
            <person name="Mitchell R.D."/>
            <person name="Munoz-Torres M.C."/>
            <person name="Mustard J.A."/>
            <person name="Pan H."/>
            <person name="Reese J.T."/>
            <person name="Scharf M.E."/>
            <person name="Sun F."/>
            <person name="Vogel H."/>
            <person name="Xiao J."/>
            <person name="Yang W."/>
            <person name="Yang Z."/>
            <person name="Yang Z."/>
            <person name="Zhou J."/>
            <person name="Zhu J."/>
            <person name="Brent C.S."/>
            <person name="Elsik C.G."/>
            <person name="Goodisman M.A."/>
            <person name="Liberles D.A."/>
            <person name="Roe R.M."/>
            <person name="Vargo E.L."/>
            <person name="Vilcinskas A."/>
            <person name="Wang J."/>
            <person name="Bornberg-Bauer E."/>
            <person name="Korb J."/>
            <person name="Zhang G."/>
            <person name="Liebig J."/>
        </authorList>
    </citation>
    <scope>NUCLEOTIDE SEQUENCE [LARGE SCALE GENOMIC DNA]</scope>
    <source>
        <tissue evidence="8">Whole organism</tissue>
    </source>
</reference>
<evidence type="ECO:0000256" key="2">
    <source>
        <dbReference type="ARBA" id="ARBA00022679"/>
    </source>
</evidence>
<evidence type="ECO:0000259" key="7">
    <source>
        <dbReference type="PROSITE" id="PS50011"/>
    </source>
</evidence>
<keyword evidence="9" id="KW-1185">Reference proteome</keyword>
<dbReference type="PROSITE" id="PS50011">
    <property type="entry name" value="PROTEIN_KINASE_DOM"/>
    <property type="match status" value="1"/>
</dbReference>
<dbReference type="eggNOG" id="KOG0598">
    <property type="taxonomic scope" value="Eukaryota"/>
</dbReference>
<dbReference type="InParanoid" id="A0A067RAC3"/>
<dbReference type="CDD" id="cd05578">
    <property type="entry name" value="STKc_Yank1"/>
    <property type="match status" value="1"/>
</dbReference>
<evidence type="ECO:0000256" key="4">
    <source>
        <dbReference type="ARBA" id="ARBA00022777"/>
    </source>
</evidence>
<accession>A0A067RAC3</accession>
<dbReference type="STRING" id="136037.A0A067RAC3"/>